<reference evidence="2" key="1">
    <citation type="journal article" date="2023" name="Nat. Microbiol.">
        <title>Babesia duncani multi-omics identifies virulence factors and drug targets.</title>
        <authorList>
            <person name="Singh P."/>
            <person name="Lonardi S."/>
            <person name="Liang Q."/>
            <person name="Vydyam P."/>
            <person name="Khabirova E."/>
            <person name="Fang T."/>
            <person name="Gihaz S."/>
            <person name="Thekkiniath J."/>
            <person name="Munshi M."/>
            <person name="Abel S."/>
            <person name="Ciampossin L."/>
            <person name="Batugedara G."/>
            <person name="Gupta M."/>
            <person name="Lu X.M."/>
            <person name="Lenz T."/>
            <person name="Chakravarty S."/>
            <person name="Cornillot E."/>
            <person name="Hu Y."/>
            <person name="Ma W."/>
            <person name="Gonzalez L.M."/>
            <person name="Sanchez S."/>
            <person name="Estrada K."/>
            <person name="Sanchez-Flores A."/>
            <person name="Montero E."/>
            <person name="Harb O.S."/>
            <person name="Le Roch K.G."/>
            <person name="Mamoun C.B."/>
        </authorList>
    </citation>
    <scope>NUCLEOTIDE SEQUENCE</scope>
    <source>
        <strain evidence="2">WA1</strain>
    </source>
</reference>
<comment type="caution">
    <text evidence="2">The sequence shown here is derived from an EMBL/GenBank/DDBJ whole genome shotgun (WGS) entry which is preliminary data.</text>
</comment>
<evidence type="ECO:0000313" key="3">
    <source>
        <dbReference type="Proteomes" id="UP001214638"/>
    </source>
</evidence>
<evidence type="ECO:0000313" key="2">
    <source>
        <dbReference type="EMBL" id="KAK2195469.1"/>
    </source>
</evidence>
<dbReference type="KEGG" id="bdw:94337442"/>
<proteinExistence type="predicted"/>
<protein>
    <submittedName>
        <fullName evidence="2">Uncharacterized protein</fullName>
    </submittedName>
</protein>
<name>A0AAD9PIR6_9APIC</name>
<evidence type="ECO:0000256" key="1">
    <source>
        <dbReference type="SAM" id="MobiDB-lite"/>
    </source>
</evidence>
<feature type="region of interest" description="Disordered" evidence="1">
    <location>
        <begin position="1"/>
        <end position="27"/>
    </location>
</feature>
<gene>
    <name evidence="2" type="ORF">BdWA1_003145</name>
</gene>
<organism evidence="2 3">
    <name type="scientific">Babesia duncani</name>
    <dbReference type="NCBI Taxonomy" id="323732"/>
    <lineage>
        <taxon>Eukaryota</taxon>
        <taxon>Sar</taxon>
        <taxon>Alveolata</taxon>
        <taxon>Apicomplexa</taxon>
        <taxon>Aconoidasida</taxon>
        <taxon>Piroplasmida</taxon>
        <taxon>Babesiidae</taxon>
        <taxon>Babesia</taxon>
    </lineage>
</organism>
<dbReference type="GeneID" id="94337442"/>
<dbReference type="Proteomes" id="UP001214638">
    <property type="component" value="Unassembled WGS sequence"/>
</dbReference>
<accession>A0AAD9PIR6</accession>
<sequence>MNPHQIKKGDMRGCIGSRSKASSGAADVGKHIPYESKEGYTCTIEACIASVSGNKQAHLAFNAILKKGA</sequence>
<dbReference type="EMBL" id="JALLKP010000004">
    <property type="protein sequence ID" value="KAK2195469.1"/>
    <property type="molecule type" value="Genomic_DNA"/>
</dbReference>
<keyword evidence="3" id="KW-1185">Reference proteome</keyword>
<dbReference type="RefSeq" id="XP_067802312.1">
    <property type="nucleotide sequence ID" value="XM_067948161.1"/>
</dbReference>
<dbReference type="AlphaFoldDB" id="A0AAD9PIR6"/>